<name>A0A382BTT4_9ZZZZ</name>
<protein>
    <submittedName>
        <fullName evidence="2">Uncharacterized protein</fullName>
    </submittedName>
</protein>
<feature type="transmembrane region" description="Helical" evidence="1">
    <location>
        <begin position="58"/>
        <end position="77"/>
    </location>
</feature>
<dbReference type="AlphaFoldDB" id="A0A382BTT4"/>
<gene>
    <name evidence="2" type="ORF">METZ01_LOCUS169471</name>
</gene>
<organism evidence="2">
    <name type="scientific">marine metagenome</name>
    <dbReference type="NCBI Taxonomy" id="408172"/>
    <lineage>
        <taxon>unclassified sequences</taxon>
        <taxon>metagenomes</taxon>
        <taxon>ecological metagenomes</taxon>
    </lineage>
</organism>
<keyword evidence="1" id="KW-0472">Membrane</keyword>
<evidence type="ECO:0000256" key="1">
    <source>
        <dbReference type="SAM" id="Phobius"/>
    </source>
</evidence>
<reference evidence="2" key="1">
    <citation type="submission" date="2018-05" db="EMBL/GenBank/DDBJ databases">
        <authorList>
            <person name="Lanie J.A."/>
            <person name="Ng W.-L."/>
            <person name="Kazmierczak K.M."/>
            <person name="Andrzejewski T.M."/>
            <person name="Davidsen T.M."/>
            <person name="Wayne K.J."/>
            <person name="Tettelin H."/>
            <person name="Glass J.I."/>
            <person name="Rusch D."/>
            <person name="Podicherti R."/>
            <person name="Tsui H.-C.T."/>
            <person name="Winkler M.E."/>
        </authorList>
    </citation>
    <scope>NUCLEOTIDE SEQUENCE</scope>
</reference>
<dbReference type="EMBL" id="UINC01031103">
    <property type="protein sequence ID" value="SVB16617.1"/>
    <property type="molecule type" value="Genomic_DNA"/>
</dbReference>
<accession>A0A382BTT4</accession>
<feature type="transmembrane region" description="Helical" evidence="1">
    <location>
        <begin position="17"/>
        <end position="38"/>
    </location>
</feature>
<proteinExistence type="predicted"/>
<evidence type="ECO:0000313" key="2">
    <source>
        <dbReference type="EMBL" id="SVB16617.1"/>
    </source>
</evidence>
<keyword evidence="1" id="KW-1133">Transmembrane helix</keyword>
<keyword evidence="1" id="KW-0812">Transmembrane</keyword>
<sequence length="83" mass="8553">MGTVNSVVDIINGITRIAMALVPLGIVLGVLFGANADLFNNVIINLINIIKLFSKESLIGLIALGIVIWLFGISGSASKSGSA</sequence>